<evidence type="ECO:0000313" key="4">
    <source>
        <dbReference type="EMBL" id="OWK51661.1"/>
    </source>
</evidence>
<name>A0A218UDJ9_9PASE</name>
<dbReference type="Proteomes" id="UP000197619">
    <property type="component" value="Unassembled WGS sequence"/>
</dbReference>
<dbReference type="SUPFAM" id="SSF51905">
    <property type="entry name" value="FAD/NAD(P)-binding domain"/>
    <property type="match status" value="1"/>
</dbReference>
<accession>A0A218UDJ9</accession>
<dbReference type="PANTHER" id="PTHR21178:SF8">
    <property type="entry name" value="CILIA- AND FLAGELLA-ASSOCIATED PROTEIN 61"/>
    <property type="match status" value="1"/>
</dbReference>
<dbReference type="InterPro" id="IPR056299">
    <property type="entry name" value="CFAP61_dimer"/>
</dbReference>
<feature type="compositionally biased region" description="Polar residues" evidence="1">
    <location>
        <begin position="295"/>
        <end position="309"/>
    </location>
</feature>
<evidence type="ECO:0000259" key="2">
    <source>
        <dbReference type="Pfam" id="PF16092"/>
    </source>
</evidence>
<dbReference type="InterPro" id="IPR036188">
    <property type="entry name" value="FAD/NAD-bd_sf"/>
</dbReference>
<feature type="domain" description="CFAP61 dimerisation" evidence="3">
    <location>
        <begin position="1006"/>
        <end position="1056"/>
    </location>
</feature>
<keyword evidence="4" id="KW-0282">Flagellum</keyword>
<protein>
    <submittedName>
        <fullName evidence="4">Cilia-and flagella-associated protein 61</fullName>
    </submittedName>
</protein>
<organism evidence="4 5">
    <name type="scientific">Lonchura striata</name>
    <name type="common">white-rumped munia</name>
    <dbReference type="NCBI Taxonomy" id="40157"/>
    <lineage>
        <taxon>Eukaryota</taxon>
        <taxon>Metazoa</taxon>
        <taxon>Chordata</taxon>
        <taxon>Craniata</taxon>
        <taxon>Vertebrata</taxon>
        <taxon>Euteleostomi</taxon>
        <taxon>Archelosauria</taxon>
        <taxon>Archosauria</taxon>
        <taxon>Dinosauria</taxon>
        <taxon>Saurischia</taxon>
        <taxon>Theropoda</taxon>
        <taxon>Coelurosauria</taxon>
        <taxon>Aves</taxon>
        <taxon>Neognathae</taxon>
        <taxon>Neoaves</taxon>
        <taxon>Telluraves</taxon>
        <taxon>Australaves</taxon>
        <taxon>Passeriformes</taxon>
        <taxon>Passeroidea</taxon>
        <taxon>Estrildidae</taxon>
        <taxon>Estrildinae</taxon>
        <taxon>Lonchura</taxon>
    </lineage>
</organism>
<dbReference type="Pfam" id="PF23150">
    <property type="entry name" value="CFAP61_dimer"/>
    <property type="match status" value="1"/>
</dbReference>
<keyword evidence="5" id="KW-1185">Reference proteome</keyword>
<gene>
    <name evidence="4" type="primary">CFAP61</name>
    <name evidence="4" type="ORF">RLOC_00000558</name>
</gene>
<evidence type="ECO:0000256" key="1">
    <source>
        <dbReference type="SAM" id="MobiDB-lite"/>
    </source>
</evidence>
<dbReference type="Gene3D" id="3.50.50.60">
    <property type="entry name" value="FAD/NAD(P)-binding domain"/>
    <property type="match status" value="2"/>
</dbReference>
<reference evidence="4 5" key="1">
    <citation type="submission" date="2017-05" db="EMBL/GenBank/DDBJ databases">
        <title>Genome of assembly of the Bengalese finch, Lonchura striata domestica.</title>
        <authorList>
            <person name="Colquitt B.M."/>
            <person name="Brainard M.S."/>
        </authorList>
    </citation>
    <scope>NUCLEOTIDE SEQUENCE [LARGE SCALE GENOMIC DNA]</scope>
    <source>
        <strain evidence="4">White83orange57</strain>
    </source>
</reference>
<sequence>MATVTSSRGNTDVVTARRTKSHDVSGIISLFSPVTEDLFGRIDVTYLLELSNLALTLCNEKNEVIAHAAFLDYPNWNITDQAEWEPFLHENYTNNKCTPLNTLFMHLFVAKEDYAAGCSQEIVRRAFILLPELQFILLFIPPEDRLGFSHSELDMGNVFERMMPVPGSPMERGFTLLACPRHRCHPQLYVRQARMEDYDDLMLIWTSQSETLKETYGEYLLVDLIEREGEENQAAVCEVDGTAVGFMSLCSDVNVSLFQECFDLGPFHGLCKPHPEDILKVPGRPSIQEDKDENSQTSQKPKPVSSQSLEHVPGADAAVQKDGPVTVSQTELLVGNVNIGPKGSAAPLLETDEEGDLHPVYRGASNVFSIRLLCIDEKYETRSLDFLHYAFNVFPDRDLCVILVPHHVPEFPLIRSFVRAVPSCTSRLGRELYVFHRAGLLTSFNVRKAATSDLQGVKVLIKTLSLNERIWNDSKIFTEARRDPDGMPVQAFVAEVLDQIVGVSITRDEMDIEYIRSHYNIEDFIHFNYHQQEEHGHLCHFVLNPVFHHYTKYFLKEILRLGHKSSLYYPIYPEYVEGKFQHPCAHSLTSALHYMAPMRPRRQIVYPLQGLGINAPSEQVSKGQLNYSLNHINRKLVLESKVCINTRIVVVGASDVGISFLETLIFWPHLKFNNLTLISIHGLPGKDPQSSKYRRFLINSHCFNDEDYAQMSLCSWVNIVVGKMTGINRSAKYVVVSKEKKVPYDYLVLCTGQSYQALAPMGADISEVTSQWPQRYMQKVPSNHFTLNDAQDCLEAALWLEENFISSRGNVIVYGNTIDIYTTVETLLSFGIDGSRIHLVQAPLSSASPCLADTTLECTVGEALAEAGVAVHPDSVLAQWGQSDHGLITWAAFTTASNLLQLQCSAFFSFAYRTLDYETCKAISDACLVFDGRVVIDAKFNTNDASIRAAGPLTKFSRRYFRDELTHSNFNSKEIGFELAASMLSLFDSTPKPSSELPEGSDRLIPIYRRCKVQGGVLPGGYNYLHISKPGIPMPLDVEHDMHDHGMEIVTGEAGNGN</sequence>
<dbReference type="InterPro" id="IPR032151">
    <property type="entry name" value="CFAP61_N"/>
</dbReference>
<feature type="domain" description="Cilia- and flagella-associated protein 61 N-terminal" evidence="2">
    <location>
        <begin position="16"/>
        <end position="273"/>
    </location>
</feature>
<evidence type="ECO:0000313" key="5">
    <source>
        <dbReference type="Proteomes" id="UP000197619"/>
    </source>
</evidence>
<feature type="non-terminal residue" evidence="4">
    <location>
        <position position="1058"/>
    </location>
</feature>
<keyword evidence="4" id="KW-0966">Cell projection</keyword>
<evidence type="ECO:0000259" key="3">
    <source>
        <dbReference type="Pfam" id="PF23150"/>
    </source>
</evidence>
<dbReference type="AlphaFoldDB" id="A0A218UDJ9"/>
<dbReference type="EMBL" id="MUZQ01000413">
    <property type="protein sequence ID" value="OWK51661.1"/>
    <property type="molecule type" value="Genomic_DNA"/>
</dbReference>
<dbReference type="InterPro" id="IPR038884">
    <property type="entry name" value="CFAP61"/>
</dbReference>
<dbReference type="PANTHER" id="PTHR21178">
    <property type="entry name" value="CILIA- AND FLAGELLA-ASSOCIATED PROTEIN 61"/>
    <property type="match status" value="1"/>
</dbReference>
<comment type="caution">
    <text evidence="4">The sequence shown here is derived from an EMBL/GenBank/DDBJ whole genome shotgun (WGS) entry which is preliminary data.</text>
</comment>
<keyword evidence="4" id="KW-0969">Cilium</keyword>
<dbReference type="Pfam" id="PF16092">
    <property type="entry name" value="CFAP61_N"/>
    <property type="match status" value="1"/>
</dbReference>
<proteinExistence type="predicted"/>
<feature type="region of interest" description="Disordered" evidence="1">
    <location>
        <begin position="279"/>
        <end position="312"/>
    </location>
</feature>
<dbReference type="STRING" id="299123.ENSLSDP00000025701"/>